<dbReference type="Pfam" id="PF13890">
    <property type="entry name" value="Rab3-GTPase_cat"/>
    <property type="match status" value="1"/>
</dbReference>
<keyword evidence="10" id="KW-1185">Reference proteome</keyword>
<evidence type="ECO:0000313" key="9">
    <source>
        <dbReference type="EMBL" id="GMF15674.1"/>
    </source>
</evidence>
<feature type="compositionally biased region" description="Basic and acidic residues" evidence="6">
    <location>
        <begin position="98"/>
        <end position="107"/>
    </location>
</feature>
<feature type="compositionally biased region" description="Acidic residues" evidence="6">
    <location>
        <begin position="604"/>
        <end position="626"/>
    </location>
</feature>
<accession>A0A9W6TMI6</accession>
<feature type="domain" description="Rab3GAP catalytic subunit conserved" evidence="8">
    <location>
        <begin position="639"/>
        <end position="809"/>
    </location>
</feature>
<feature type="region of interest" description="Disordered" evidence="6">
    <location>
        <begin position="375"/>
        <end position="410"/>
    </location>
</feature>
<feature type="transmembrane region" description="Helical" evidence="7">
    <location>
        <begin position="1096"/>
        <end position="1116"/>
    </location>
</feature>
<dbReference type="PANTHER" id="PTHR21422:SF9">
    <property type="entry name" value="RAB3 GTPASE-ACTIVATING PROTEIN CATALYTIC SUBUNIT"/>
    <property type="match status" value="1"/>
</dbReference>
<keyword evidence="5" id="KW-0963">Cytoplasm</keyword>
<evidence type="ECO:0000256" key="5">
    <source>
        <dbReference type="ARBA" id="ARBA00022490"/>
    </source>
</evidence>
<dbReference type="PANTHER" id="PTHR21422">
    <property type="entry name" value="RAB3 GTPASE-ACTIVATING PROTEIN CATALYTIC SUBUNIT"/>
    <property type="match status" value="1"/>
</dbReference>
<dbReference type="EMBL" id="BSXW01000228">
    <property type="protein sequence ID" value="GMF15674.1"/>
    <property type="molecule type" value="Genomic_DNA"/>
</dbReference>
<organism evidence="9 10">
    <name type="scientific">Phytophthora lilii</name>
    <dbReference type="NCBI Taxonomy" id="2077276"/>
    <lineage>
        <taxon>Eukaryota</taxon>
        <taxon>Sar</taxon>
        <taxon>Stramenopiles</taxon>
        <taxon>Oomycota</taxon>
        <taxon>Peronosporomycetes</taxon>
        <taxon>Peronosporales</taxon>
        <taxon>Peronosporaceae</taxon>
        <taxon>Phytophthora</taxon>
    </lineage>
</organism>
<keyword evidence="7" id="KW-1133">Transmembrane helix</keyword>
<feature type="transmembrane region" description="Helical" evidence="7">
    <location>
        <begin position="1148"/>
        <end position="1167"/>
    </location>
</feature>
<evidence type="ECO:0000256" key="4">
    <source>
        <dbReference type="ARBA" id="ARBA00022468"/>
    </source>
</evidence>
<feature type="region of interest" description="Disordered" evidence="6">
    <location>
        <begin position="593"/>
        <end position="644"/>
    </location>
</feature>
<feature type="region of interest" description="Disordered" evidence="6">
    <location>
        <begin position="60"/>
        <end position="116"/>
    </location>
</feature>
<dbReference type="Proteomes" id="UP001165083">
    <property type="component" value="Unassembled WGS sequence"/>
</dbReference>
<dbReference type="OrthoDB" id="17346at2759"/>
<protein>
    <recommendedName>
        <fullName evidence="3">Rab3 GTPase-activating protein catalytic subunit</fullName>
    </recommendedName>
</protein>
<proteinExistence type="inferred from homology"/>
<sequence length="1420" mass="157531">MLSLADADRDFQWGVDAQEEALCTSVFEDNEHPVLSRKAALRNVQKWFGVDEFLLLSRSSPHETRRHDQQSVEMKKPTLTKHVEEDGKQESDGDPEVEEKQEVKDSQLNDDEQDEDTMADIYVDPNETGMLLSALTMALNNCNCTIPAFVPVLEPSRGAWIGSAVPGATGNVSMSFDTDSVPELNPNQSCISGLLDFFKAKLQLLPHIEETCRVEADESGDLAIGMMVSASFGYSWNRADDPRELVTPENSMSWRTLESQLPVKERHEIAQITASLFGQSPTPVLGTCISPLNGMDLTVSWPKLREGTYVDNVVHSTLDPSSAPVWMLTVRFQDLLSENQRKPQLPLSKQIANLVQVYSNSRELNKDILVSELAPPMPAVSQPPKSSTTHATTSSSEPSEATTTQTSSILEPVPASRAAVVLGNAISSLVSAATWKGSDAEEIRRIVSELFDDEEEEGGGGSENGRGGNGVSLTTRQSSIQHGAPLGELVSILATRMGQLRTSVILWQLFVVSRLDSCCLRLTSVTVSYTRNFNYSIAVFSGSIDLLRSDGVNHSADSFVHDVRSCCRAAQETKPASNAGDTINASHVVQTTTMEKSTDATALDADEGEGDIDGSPSDDEFFDSIEQDTSLPSPPRATRQSEGVLREATGVVCLQTNEPLMEPVTQTAVPMTEDVAKQQQDLLTRLGVSVESDKLRQQIQSTALISDMQAFKAANPRCCLADFIRWYSPKDWIPFKAPMDTAHTDLPAEGRGVWWFEQHGMLSERMRFGQGREHLWQHMWETSAPVPVTRQKRLFDPLQESEKIYHYMETLAPHELFHQMLAGAISSSVFALETALPVRVSAQTLPVIHRALDNLRLHGNRAIALLDEALAESLVAFPAAGRITQRGDRHAQSIAAAHQGQQLQVAFEMALDACWKLVRVLEGVEALITKALALLHYFSTPHEEPGALVLVNLLLLPLLSRRQQGEISGLLKNEALRQQIAAIMLTNPTLAEAGPMTVPVQREYVLRCISPRPFLREYYGHSALDEDDEATNIPQPDDEFEESPLVVCRIQPQAHRLTTLFYHRFMGQLVDVVKLPSDFLAGEGVAKRRDSSFSPATLHFCWLAFVTLHVFCLIYFTTFAWCYWNLPGTSLAWWFLFFHVGLGSDHDHAIAVVHGCLAAVHLIYLIWMVGWTLKKRRLVFAVYITFSRPGTSTRKLDEGWISRLRSAYCAALSKTGILGVYGPYFDLVLLGREIIETALQTQQAYRMSALLPRTELNRGYTAMLVINCWSTALVHSVYRVDATKGRLLAVVCDCALDLMTSVGITSVLLAIYSRDFDYELSGFPLSKWYEDVWVVHVLSEFQILVVKSWGDLTFRVVFAISMISDMNNIKTLLSRKVPQLKRKSKSNQQVAAVLSLDPSIGDGSESRTQRKLDVVVASEF</sequence>
<feature type="compositionally biased region" description="Low complexity" evidence="6">
    <location>
        <begin position="386"/>
        <end position="408"/>
    </location>
</feature>
<comment type="caution">
    <text evidence="9">The sequence shown here is derived from an EMBL/GenBank/DDBJ whole genome shotgun (WGS) entry which is preliminary data.</text>
</comment>
<gene>
    <name evidence="9" type="ORF">Plil01_000543800</name>
</gene>
<keyword evidence="7" id="KW-0472">Membrane</keyword>
<evidence type="ECO:0000256" key="6">
    <source>
        <dbReference type="SAM" id="MobiDB-lite"/>
    </source>
</evidence>
<keyword evidence="7" id="KW-0812">Transmembrane</keyword>
<name>A0A9W6TMI6_9STRA</name>
<feature type="compositionally biased region" description="Basic and acidic residues" evidence="6">
    <location>
        <begin position="60"/>
        <end position="91"/>
    </location>
</feature>
<evidence type="ECO:0000256" key="1">
    <source>
        <dbReference type="ARBA" id="ARBA00004496"/>
    </source>
</evidence>
<feature type="region of interest" description="Disordered" evidence="6">
    <location>
        <begin position="451"/>
        <end position="476"/>
    </location>
</feature>
<comment type="subcellular location">
    <subcellularLocation>
        <location evidence="1">Cytoplasm</location>
    </subcellularLocation>
</comment>
<comment type="similarity">
    <text evidence="2">Belongs to the Rab3-GAP catalytic subunit family.</text>
</comment>
<evidence type="ECO:0000259" key="8">
    <source>
        <dbReference type="Pfam" id="PF13890"/>
    </source>
</evidence>
<feature type="transmembrane region" description="Helical" evidence="7">
    <location>
        <begin position="1123"/>
        <end position="1142"/>
    </location>
</feature>
<keyword evidence="4" id="KW-0343">GTPase activation</keyword>
<dbReference type="GO" id="GO:0005096">
    <property type="term" value="F:GTPase activator activity"/>
    <property type="evidence" value="ECO:0007669"/>
    <property type="project" value="UniProtKB-KW"/>
</dbReference>
<dbReference type="InterPro" id="IPR045700">
    <property type="entry name" value="Rab3GAP1"/>
</dbReference>
<evidence type="ECO:0000256" key="3">
    <source>
        <dbReference type="ARBA" id="ARBA00015817"/>
    </source>
</evidence>
<evidence type="ECO:0000313" key="10">
    <source>
        <dbReference type="Proteomes" id="UP001165083"/>
    </source>
</evidence>
<dbReference type="InterPro" id="IPR026147">
    <property type="entry name" value="Rab3GAP1_conserved"/>
</dbReference>
<reference evidence="9" key="1">
    <citation type="submission" date="2023-04" db="EMBL/GenBank/DDBJ databases">
        <title>Phytophthora lilii NBRC 32176.</title>
        <authorList>
            <person name="Ichikawa N."/>
            <person name="Sato H."/>
            <person name="Tonouchi N."/>
        </authorList>
    </citation>
    <scope>NUCLEOTIDE SEQUENCE</scope>
    <source>
        <strain evidence="9">NBRC 32176</strain>
    </source>
</reference>
<feature type="compositionally biased region" description="Gly residues" evidence="6">
    <location>
        <begin position="459"/>
        <end position="470"/>
    </location>
</feature>
<evidence type="ECO:0000256" key="2">
    <source>
        <dbReference type="ARBA" id="ARBA00008856"/>
    </source>
</evidence>
<dbReference type="GO" id="GO:0005737">
    <property type="term" value="C:cytoplasm"/>
    <property type="evidence" value="ECO:0007669"/>
    <property type="project" value="UniProtKB-SubCell"/>
</dbReference>
<evidence type="ECO:0000256" key="7">
    <source>
        <dbReference type="SAM" id="Phobius"/>
    </source>
</evidence>